<keyword evidence="3" id="KW-1185">Reference proteome</keyword>
<dbReference type="GeneID" id="119719257"/>
<organism evidence="2 3">
    <name type="scientific">Patiria miniata</name>
    <name type="common">Bat star</name>
    <name type="synonym">Asterina miniata</name>
    <dbReference type="NCBI Taxonomy" id="46514"/>
    <lineage>
        <taxon>Eukaryota</taxon>
        <taxon>Metazoa</taxon>
        <taxon>Echinodermata</taxon>
        <taxon>Eleutherozoa</taxon>
        <taxon>Asterozoa</taxon>
        <taxon>Asteroidea</taxon>
        <taxon>Valvatacea</taxon>
        <taxon>Valvatida</taxon>
        <taxon>Asterinidae</taxon>
        <taxon>Patiria</taxon>
    </lineage>
</organism>
<name>A0A913YYT9_PATMI</name>
<evidence type="ECO:0000256" key="1">
    <source>
        <dbReference type="SAM" id="MobiDB-lite"/>
    </source>
</evidence>
<proteinExistence type="predicted"/>
<dbReference type="RefSeq" id="XP_038044562.1">
    <property type="nucleotide sequence ID" value="XM_038188634.1"/>
</dbReference>
<evidence type="ECO:0000313" key="3">
    <source>
        <dbReference type="Proteomes" id="UP000887568"/>
    </source>
</evidence>
<feature type="region of interest" description="Disordered" evidence="1">
    <location>
        <begin position="134"/>
        <end position="193"/>
    </location>
</feature>
<evidence type="ECO:0000313" key="2">
    <source>
        <dbReference type="EnsemblMetazoa" id="XP_038044562.1"/>
    </source>
</evidence>
<sequence>MNSTSKSNCIMDGKGRRMFLVNVSEKNHEFQKIWRKNELIEVSPYQTWLEVFEHACPTLYRQLMMELLYDEPRLKIQLASSTASDPSDLLISVRRDQQVKCALEFRPSLDVVHFELTSRRVDYPSRNFFSAGNGVSSMGGSTDAAGDAAPRPLRSRDESLEEGLASVRIGGEHPESCPSPRPEATGAEEDKGARALALAEIKAAAMASQQDAFDKLGKGNNSSV</sequence>
<accession>A0A913YYT9</accession>
<dbReference type="AlphaFoldDB" id="A0A913YYT9"/>
<reference evidence="2" key="1">
    <citation type="submission" date="2022-11" db="UniProtKB">
        <authorList>
            <consortium name="EnsemblMetazoa"/>
        </authorList>
    </citation>
    <scope>IDENTIFICATION</scope>
</reference>
<protein>
    <submittedName>
        <fullName evidence="2">Uncharacterized protein</fullName>
    </submittedName>
</protein>
<dbReference type="Proteomes" id="UP000887568">
    <property type="component" value="Unplaced"/>
</dbReference>
<dbReference type="EnsemblMetazoa" id="XM_038188634.1">
    <property type="protein sequence ID" value="XP_038044562.1"/>
    <property type="gene ID" value="LOC119719257"/>
</dbReference>